<organism evidence="1 2">
    <name type="scientific">Pseudanabaena yagii GIHE-NHR1</name>
    <dbReference type="NCBI Taxonomy" id="2722753"/>
    <lineage>
        <taxon>Bacteria</taxon>
        <taxon>Bacillati</taxon>
        <taxon>Cyanobacteriota</taxon>
        <taxon>Cyanophyceae</taxon>
        <taxon>Pseudanabaenales</taxon>
        <taxon>Pseudanabaenaceae</taxon>
        <taxon>Pseudanabaena</taxon>
        <taxon>Pseudanabaena yagii</taxon>
    </lineage>
</organism>
<evidence type="ECO:0000313" key="2">
    <source>
        <dbReference type="Proteomes" id="UP000738376"/>
    </source>
</evidence>
<proteinExistence type="predicted"/>
<gene>
    <name evidence="1" type="ORF">HC246_16905</name>
</gene>
<accession>A0ABX1LVZ5</accession>
<keyword evidence="2" id="KW-1185">Reference proteome</keyword>
<evidence type="ECO:0008006" key="3">
    <source>
        <dbReference type="Google" id="ProtNLM"/>
    </source>
</evidence>
<dbReference type="Proteomes" id="UP000738376">
    <property type="component" value="Unassembled WGS sequence"/>
</dbReference>
<dbReference type="EMBL" id="JAAVJL010000001">
    <property type="protein sequence ID" value="NMF59650.1"/>
    <property type="molecule type" value="Genomic_DNA"/>
</dbReference>
<reference evidence="1 2" key="1">
    <citation type="submission" date="2020-03" db="EMBL/GenBank/DDBJ databases">
        <title>Draft Genome Sequence of 2-Methylisoborneol Producing Pseudanabaena yagii Strain GIHE-NHR1 Isolated from North Han River in South Korea.</title>
        <authorList>
            <person name="Jeong J."/>
        </authorList>
    </citation>
    <scope>NUCLEOTIDE SEQUENCE [LARGE SCALE GENOMIC DNA]</scope>
    <source>
        <strain evidence="1 2">GIHE-NHR1</strain>
    </source>
</reference>
<sequence>MDIQQISQFVEFLIFCHQKNQSDRQTAQAVKEDPLIGLFAGSPNLATQSEEILNQNIQTNSGWTWKPSSQIQDL</sequence>
<protein>
    <recommendedName>
        <fullName evidence="3">DUF2281 domain-containing protein</fullName>
    </recommendedName>
</protein>
<comment type="caution">
    <text evidence="1">The sequence shown here is derived from an EMBL/GenBank/DDBJ whole genome shotgun (WGS) entry which is preliminary data.</text>
</comment>
<evidence type="ECO:0000313" key="1">
    <source>
        <dbReference type="EMBL" id="NMF59650.1"/>
    </source>
</evidence>
<name>A0ABX1LVZ5_9CYAN</name>